<reference evidence="2" key="2">
    <citation type="submission" date="2020-11" db="EMBL/GenBank/DDBJ databases">
        <authorList>
            <consortium name="NCBI Pathogen Detection Project"/>
        </authorList>
    </citation>
    <scope>NUCLEOTIDE SEQUENCE</scope>
    <source>
        <strain evidence="2">D3612</strain>
    </source>
</reference>
<gene>
    <name evidence="2" type="ORF">I8Y58_002788</name>
</gene>
<accession>A0AAN5KTC2</accession>
<organism evidence="2 3">
    <name type="scientific">Legionella pneumophila</name>
    <dbReference type="NCBI Taxonomy" id="446"/>
    <lineage>
        <taxon>Bacteria</taxon>
        <taxon>Pseudomonadati</taxon>
        <taxon>Pseudomonadota</taxon>
        <taxon>Gammaproteobacteria</taxon>
        <taxon>Legionellales</taxon>
        <taxon>Legionellaceae</taxon>
        <taxon>Legionella</taxon>
    </lineage>
</organism>
<dbReference type="PROSITE" id="PS50943">
    <property type="entry name" value="HTH_CROC1"/>
    <property type="match status" value="1"/>
</dbReference>
<dbReference type="GO" id="GO:0003677">
    <property type="term" value="F:DNA binding"/>
    <property type="evidence" value="ECO:0007669"/>
    <property type="project" value="InterPro"/>
</dbReference>
<sequence>MTNERNNTEFGPIPAKYLAIYVVMYRKQRGWTQEILAEITKLNVRTIQRIEKGEGASPDARRALAVAFELEDIDVFNRPFQHPDEEALREEYERITKDTVTLALKKVTDGRHLREMTESSQGYQFESGEGLSTDAQHCFAELQDYLQDYRWIYEEYTAVQKLTVNTELQDMLDRLEREGASLGIAVGRLKKGENEDPFFKSVNYYFVAADESFPKAIRLNKSVNLGM</sequence>
<evidence type="ECO:0000259" key="1">
    <source>
        <dbReference type="PROSITE" id="PS50943"/>
    </source>
</evidence>
<dbReference type="Gene3D" id="1.10.260.40">
    <property type="entry name" value="lambda repressor-like DNA-binding domains"/>
    <property type="match status" value="1"/>
</dbReference>
<reference evidence="2" key="1">
    <citation type="journal article" date="2018" name="Genome Biol.">
        <title>SKESA: strategic k-mer extension for scrupulous assemblies.</title>
        <authorList>
            <person name="Souvorov A."/>
            <person name="Agarwala R."/>
            <person name="Lipman D.J."/>
        </authorList>
    </citation>
    <scope>NUCLEOTIDE SEQUENCE</scope>
    <source>
        <strain evidence="2">D3612</strain>
    </source>
</reference>
<protein>
    <submittedName>
        <fullName evidence="2">Helix-turn-helix transcriptional regulator</fullName>
    </submittedName>
</protein>
<dbReference type="InterPro" id="IPR001387">
    <property type="entry name" value="Cro/C1-type_HTH"/>
</dbReference>
<dbReference type="InterPro" id="IPR010982">
    <property type="entry name" value="Lambda_DNA-bd_dom_sf"/>
</dbReference>
<evidence type="ECO:0000313" key="3">
    <source>
        <dbReference type="Proteomes" id="UP000861567"/>
    </source>
</evidence>
<comment type="caution">
    <text evidence="2">The sequence shown here is derived from an EMBL/GenBank/DDBJ whole genome shotgun (WGS) entry which is preliminary data.</text>
</comment>
<proteinExistence type="predicted"/>
<dbReference type="SMART" id="SM00530">
    <property type="entry name" value="HTH_XRE"/>
    <property type="match status" value="1"/>
</dbReference>
<name>A0AAN5KTC2_LEGPN</name>
<dbReference type="Proteomes" id="UP000861567">
    <property type="component" value="Unassembled WGS sequence"/>
</dbReference>
<dbReference type="SUPFAM" id="SSF47413">
    <property type="entry name" value="lambda repressor-like DNA-binding domains"/>
    <property type="match status" value="1"/>
</dbReference>
<dbReference type="EMBL" id="DACSEI010000043">
    <property type="protein sequence ID" value="HAT1597532.1"/>
    <property type="molecule type" value="Genomic_DNA"/>
</dbReference>
<feature type="domain" description="HTH cro/C1-type" evidence="1">
    <location>
        <begin position="22"/>
        <end position="76"/>
    </location>
</feature>
<evidence type="ECO:0000313" key="2">
    <source>
        <dbReference type="EMBL" id="HAT1597532.1"/>
    </source>
</evidence>
<dbReference type="CDD" id="cd00093">
    <property type="entry name" value="HTH_XRE"/>
    <property type="match status" value="1"/>
</dbReference>
<dbReference type="AlphaFoldDB" id="A0AAN5KTC2"/>
<dbReference type="Pfam" id="PF01381">
    <property type="entry name" value="HTH_3"/>
    <property type="match status" value="1"/>
</dbReference>